<sequence length="428" mass="48614">MGTKVGFSQVNITPEIGVLLSGYDNFRPSKGIHDDLFARILIIDNNEELLCFIQMDTLCVDDYFIQELHDKIKHLGIKRGNLIVGATHTHSGPKGVSDNINGILNGLEEIFGEYNKNLVEDYINKLIEGVRGALDNRENCEIQIGISNIYNVCSERHSIKFPWDTELFTIEFLLNNGKKVLMYNFSCHPTIMNQENLYITADLPSGVLKHLGNSYDMITFTNGSAGDISTRFTRKESSFDEVDRLGKNLSDAIKSSLSNPIYKGPINNIQVKNYNLDLEIKDLDSVEEAQKILYELEKKLEEVKKKEISYNDLRVIESQYEGACTNLKFAKNIGKMDKLNVEINIIKINNWNLITVPGELFSSLGKKIKEVGNNIILGYTNGYYLYFADEKSFDNKCYEASSSIIKRGQGEKMISFILEKLKQDFDNK</sequence>
<comment type="caution">
    <text evidence="2">The sequence shown here is derived from an EMBL/GenBank/DDBJ whole genome shotgun (WGS) entry which is preliminary data.</text>
</comment>
<name>A0A644XNM6_9ZZZZ</name>
<dbReference type="GO" id="GO:0042759">
    <property type="term" value="P:long-chain fatty acid biosynthetic process"/>
    <property type="evidence" value="ECO:0007669"/>
    <property type="project" value="TreeGrafter"/>
</dbReference>
<reference evidence="2" key="1">
    <citation type="submission" date="2019-08" db="EMBL/GenBank/DDBJ databases">
        <authorList>
            <person name="Kucharzyk K."/>
            <person name="Murdoch R.W."/>
            <person name="Higgins S."/>
            <person name="Loffler F."/>
        </authorList>
    </citation>
    <scope>NUCLEOTIDE SEQUENCE</scope>
</reference>
<dbReference type="EMBL" id="VSSQ01002852">
    <property type="protein sequence ID" value="MPM17739.1"/>
    <property type="molecule type" value="Genomic_DNA"/>
</dbReference>
<dbReference type="InterPro" id="IPR031329">
    <property type="entry name" value="NEUT/ALK_ceramidase_N"/>
</dbReference>
<proteinExistence type="predicted"/>
<gene>
    <name evidence="2" type="ORF">SDC9_64138</name>
</gene>
<evidence type="ECO:0000259" key="1">
    <source>
        <dbReference type="Pfam" id="PF04734"/>
    </source>
</evidence>
<protein>
    <recommendedName>
        <fullName evidence="1">Neutral/alkaline non-lysosomal ceramidase N-terminal domain-containing protein</fullName>
    </recommendedName>
</protein>
<dbReference type="InterPro" id="IPR006823">
    <property type="entry name" value="Ceramidase_alk"/>
</dbReference>
<accession>A0A644XNM6</accession>
<dbReference type="GO" id="GO:0005576">
    <property type="term" value="C:extracellular region"/>
    <property type="evidence" value="ECO:0007669"/>
    <property type="project" value="TreeGrafter"/>
</dbReference>
<dbReference type="GO" id="GO:0016020">
    <property type="term" value="C:membrane"/>
    <property type="evidence" value="ECO:0007669"/>
    <property type="project" value="GOC"/>
</dbReference>
<dbReference type="AlphaFoldDB" id="A0A644XNM6"/>
<feature type="domain" description="Neutral/alkaline non-lysosomal ceramidase N-terminal" evidence="1">
    <location>
        <begin position="5"/>
        <end position="202"/>
    </location>
</feature>
<evidence type="ECO:0000313" key="2">
    <source>
        <dbReference type="EMBL" id="MPM17739.1"/>
    </source>
</evidence>
<dbReference type="Pfam" id="PF04734">
    <property type="entry name" value="Ceramidase_alk"/>
    <property type="match status" value="1"/>
</dbReference>
<dbReference type="GO" id="GO:0046512">
    <property type="term" value="P:sphingosine biosynthetic process"/>
    <property type="evidence" value="ECO:0007669"/>
    <property type="project" value="TreeGrafter"/>
</dbReference>
<dbReference type="GO" id="GO:0017040">
    <property type="term" value="F:N-acylsphingosine amidohydrolase activity"/>
    <property type="evidence" value="ECO:0007669"/>
    <property type="project" value="InterPro"/>
</dbReference>
<organism evidence="2">
    <name type="scientific">bioreactor metagenome</name>
    <dbReference type="NCBI Taxonomy" id="1076179"/>
    <lineage>
        <taxon>unclassified sequences</taxon>
        <taxon>metagenomes</taxon>
        <taxon>ecological metagenomes</taxon>
    </lineage>
</organism>
<dbReference type="GO" id="GO:0046514">
    <property type="term" value="P:ceramide catabolic process"/>
    <property type="evidence" value="ECO:0007669"/>
    <property type="project" value="InterPro"/>
</dbReference>
<dbReference type="PANTHER" id="PTHR12670:SF1">
    <property type="entry name" value="NEUTRAL CERAMIDASE"/>
    <property type="match status" value="1"/>
</dbReference>
<dbReference type="PANTHER" id="PTHR12670">
    <property type="entry name" value="CERAMIDASE"/>
    <property type="match status" value="1"/>
</dbReference>